<dbReference type="GO" id="GO:0005886">
    <property type="term" value="C:plasma membrane"/>
    <property type="evidence" value="ECO:0007669"/>
    <property type="project" value="UniProtKB-SubCell"/>
</dbReference>
<feature type="transmembrane region" description="Helical" evidence="2">
    <location>
        <begin position="74"/>
        <end position="92"/>
    </location>
</feature>
<dbReference type="PANTHER" id="PTHR35813:SF1">
    <property type="entry name" value="INNER MEMBRANE PROTEIN YBAN"/>
    <property type="match status" value="1"/>
</dbReference>
<feature type="transmembrane region" description="Helical" evidence="2">
    <location>
        <begin position="98"/>
        <end position="115"/>
    </location>
</feature>
<keyword evidence="2" id="KW-0812">Transmembrane</keyword>
<dbReference type="InterPro" id="IPR007401">
    <property type="entry name" value="DUF454"/>
</dbReference>
<accession>C9PRH6</accession>
<dbReference type="RefSeq" id="WP_005762475.1">
    <property type="nucleotide sequence ID" value="NZ_GG704810.1"/>
</dbReference>
<feature type="transmembrane region" description="Helical" evidence="2">
    <location>
        <begin position="6"/>
        <end position="39"/>
    </location>
</feature>
<keyword evidence="4" id="KW-1185">Reference proteome</keyword>
<dbReference type="Pfam" id="PF04304">
    <property type="entry name" value="DUF454"/>
    <property type="match status" value="1"/>
</dbReference>
<name>C9PRH6_9PAST</name>
<dbReference type="EMBL" id="ACZR01000014">
    <property type="protein sequence ID" value="EEX50077.1"/>
    <property type="molecule type" value="Genomic_DNA"/>
</dbReference>
<keyword evidence="2" id="KW-1133">Transmembrane helix</keyword>
<dbReference type="PIRSF" id="PIRSF016789">
    <property type="entry name" value="DUF454"/>
    <property type="match status" value="1"/>
</dbReference>
<dbReference type="Proteomes" id="UP000005519">
    <property type="component" value="Unassembled WGS sequence"/>
</dbReference>
<reference evidence="3 4" key="1">
    <citation type="submission" date="2009-10" db="EMBL/GenBank/DDBJ databases">
        <authorList>
            <person name="Muzny D."/>
            <person name="Qin X."/>
            <person name="Deng J."/>
            <person name="Jiang H."/>
            <person name="Liu Y."/>
            <person name="Qu J."/>
            <person name="Song X.-Z."/>
            <person name="Zhang L."/>
            <person name="Thornton R."/>
            <person name="Coyle M."/>
            <person name="Francisco L."/>
            <person name="Jackson L."/>
            <person name="Javaid M."/>
            <person name="Korchina V."/>
            <person name="Kovar C."/>
            <person name="Mata R."/>
            <person name="Mathew T."/>
            <person name="Ngo R."/>
            <person name="Nguyen L."/>
            <person name="Nguyen N."/>
            <person name="Okwuonu G."/>
            <person name="Ongeri F."/>
            <person name="Pham C."/>
            <person name="Simmons D."/>
            <person name="Wilczek-Boney K."/>
            <person name="Hale W."/>
            <person name="Jakkamsetti A."/>
            <person name="Pham P."/>
            <person name="Ruth R."/>
            <person name="San Lucas F."/>
            <person name="Warren J."/>
            <person name="Zhang J."/>
            <person name="Zhao Z."/>
            <person name="Zhou C."/>
            <person name="Zhu D."/>
            <person name="Lee S."/>
            <person name="Bess C."/>
            <person name="Blankenburg K."/>
            <person name="Forbes L."/>
            <person name="Fu Q."/>
            <person name="Gubbala S."/>
            <person name="Hirani K."/>
            <person name="Jayaseelan J.C."/>
            <person name="Lara F."/>
            <person name="Munidasa M."/>
            <person name="Palculict T."/>
            <person name="Patil S."/>
            <person name="Pu L.-L."/>
            <person name="Saada N."/>
            <person name="Tang L."/>
            <person name="Weissenberger G."/>
            <person name="Zhu Y."/>
            <person name="Hemphill L."/>
            <person name="Shang Y."/>
            <person name="Youmans B."/>
            <person name="Ayvaz T."/>
            <person name="Ross M."/>
            <person name="Santibanez J."/>
            <person name="Aqrawi P."/>
            <person name="Gross S."/>
            <person name="Joshi V."/>
            <person name="Fowler G."/>
            <person name="Nazareth L."/>
            <person name="Reid J."/>
            <person name="Worley K."/>
            <person name="Petrosino J."/>
            <person name="Highlander S."/>
            <person name="Gibbs R."/>
        </authorList>
    </citation>
    <scope>NUCLEOTIDE SEQUENCE [LARGE SCALE GENOMIC DNA]</scope>
    <source>
        <strain evidence="3 4">ATCC 43325</strain>
    </source>
</reference>
<evidence type="ECO:0000313" key="4">
    <source>
        <dbReference type="Proteomes" id="UP000005519"/>
    </source>
</evidence>
<organism evidence="3 4">
    <name type="scientific">Pasteurella dagmatis ATCC 43325</name>
    <dbReference type="NCBI Taxonomy" id="667128"/>
    <lineage>
        <taxon>Bacteria</taxon>
        <taxon>Pseudomonadati</taxon>
        <taxon>Pseudomonadota</taxon>
        <taxon>Gammaproteobacteria</taxon>
        <taxon>Pasteurellales</taxon>
        <taxon>Pasteurellaceae</taxon>
        <taxon>Pasteurella</taxon>
    </lineage>
</organism>
<evidence type="ECO:0000256" key="2">
    <source>
        <dbReference type="SAM" id="Phobius"/>
    </source>
</evidence>
<keyword evidence="1" id="KW-1003">Cell membrane</keyword>
<evidence type="ECO:0000313" key="3">
    <source>
        <dbReference type="EMBL" id="EEX50077.1"/>
    </source>
</evidence>
<dbReference type="AlphaFoldDB" id="C9PRH6"/>
<proteinExistence type="predicted"/>
<comment type="subcellular location">
    <subcellularLocation>
        <location evidence="1">Cell inner membrane</location>
        <topology evidence="1">Multi-pass membrane protein</topology>
    </subcellularLocation>
</comment>
<comment type="caution">
    <text evidence="3">The sequence shown here is derived from an EMBL/GenBank/DDBJ whole genome shotgun (WGS) entry which is preliminary data.</text>
</comment>
<dbReference type="STRING" id="667128.HMPREF0621_1600"/>
<protein>
    <recommendedName>
        <fullName evidence="1">Inner membrane protein</fullName>
    </recommendedName>
</protein>
<dbReference type="OrthoDB" id="5690292at2"/>
<keyword evidence="1" id="KW-0997">Cell inner membrane</keyword>
<sequence>MRAIYIILGFIFLGLGVLGIILPLLPATPFLLLTLFFFAKGSDRLHNWFLQTELYKKHLKTFKEERALSQKSKFWILLFATIMLSIGFYFTPSVFGRTVIILVLLTKYWFFFFWIKTVKQS</sequence>
<dbReference type="HOGENOM" id="CLU_113299_3_0_6"/>
<dbReference type="PANTHER" id="PTHR35813">
    <property type="entry name" value="INNER MEMBRANE PROTEIN YBAN"/>
    <property type="match status" value="1"/>
</dbReference>
<gene>
    <name evidence="3" type="ORF">HMPREF0621_1600</name>
</gene>
<keyword evidence="1 2" id="KW-0472">Membrane</keyword>
<evidence type="ECO:0000256" key="1">
    <source>
        <dbReference type="PIRNR" id="PIRNR016789"/>
    </source>
</evidence>